<dbReference type="PANTHER" id="PTHR20275:SF43">
    <property type="entry name" value="BIFUNCTIONAL NADP PHOSPHATASE_NAD KINASE"/>
    <property type="match status" value="1"/>
</dbReference>
<reference evidence="1 2" key="1">
    <citation type="journal article" date="2019" name="Int. J. Syst. Evol. Microbiol.">
        <title>The Global Catalogue of Microorganisms (GCM) 10K type strain sequencing project: providing services to taxonomists for standard genome sequencing and annotation.</title>
        <authorList>
            <consortium name="The Broad Institute Genomics Platform"/>
            <consortium name="The Broad Institute Genome Sequencing Center for Infectious Disease"/>
            <person name="Wu L."/>
            <person name="Ma J."/>
        </authorList>
    </citation>
    <scope>NUCLEOTIDE SEQUENCE [LARGE SCALE GENOMIC DNA]</scope>
    <source>
        <strain evidence="1 2">GX26</strain>
    </source>
</reference>
<evidence type="ECO:0000313" key="1">
    <source>
        <dbReference type="EMBL" id="MFC6951643.1"/>
    </source>
</evidence>
<dbReference type="Gene3D" id="2.60.200.30">
    <property type="entry name" value="Probable inorganic polyphosphate/atp-NAD kinase, domain 2"/>
    <property type="match status" value="1"/>
</dbReference>
<accession>A0ABD5VAW4</accession>
<dbReference type="SUPFAM" id="SSF111331">
    <property type="entry name" value="NAD kinase/diacylglycerol kinase-like"/>
    <property type="match status" value="1"/>
</dbReference>
<name>A0ABD5VAW4_9EURY</name>
<dbReference type="Proteomes" id="UP001596395">
    <property type="component" value="Unassembled WGS sequence"/>
</dbReference>
<sequence>MDESTTADAVVGIVDATAADAPDVTALAAAVERAGGTPVVDDAPALAATDLDAAVAPGDRALVEYVRAHVTAPVLPVDTDPSTRSVPAADAADAIVTLVAREHGTTTRRTLAVTAPGTDPVRALADVTLVTSEPARISEYTLTASSRVVGQFRADGVVLATPAGSQGYARAAGSHVVAPHTGVLAAVPIAPFATNADDWVVPDDDVTLTVERDEGDVSLRIDDTHVTRIGYGDVVEATPDDSLTIAVTPQSTGPWPHALEKH</sequence>
<dbReference type="EMBL" id="JBHSXN010000001">
    <property type="protein sequence ID" value="MFC6951643.1"/>
    <property type="molecule type" value="Genomic_DNA"/>
</dbReference>
<keyword evidence="2" id="KW-1185">Reference proteome</keyword>
<gene>
    <name evidence="1" type="ORF">ACFQGB_02090</name>
</gene>
<dbReference type="InterPro" id="IPR017437">
    <property type="entry name" value="ATP-NAD_kinase_PpnK-typ_C"/>
</dbReference>
<evidence type="ECO:0000313" key="2">
    <source>
        <dbReference type="Proteomes" id="UP001596395"/>
    </source>
</evidence>
<dbReference type="GO" id="GO:0016301">
    <property type="term" value="F:kinase activity"/>
    <property type="evidence" value="ECO:0007669"/>
    <property type="project" value="UniProtKB-KW"/>
</dbReference>
<dbReference type="RefSeq" id="WP_336348664.1">
    <property type="nucleotide sequence ID" value="NZ_JAZAQL010000001.1"/>
</dbReference>
<proteinExistence type="predicted"/>
<keyword evidence="1" id="KW-0418">Kinase</keyword>
<dbReference type="Pfam" id="PF20143">
    <property type="entry name" value="NAD_kinase_C"/>
    <property type="match status" value="1"/>
</dbReference>
<dbReference type="PANTHER" id="PTHR20275">
    <property type="entry name" value="NAD KINASE"/>
    <property type="match status" value="1"/>
</dbReference>
<dbReference type="InterPro" id="IPR016064">
    <property type="entry name" value="NAD/diacylglycerol_kinase_sf"/>
</dbReference>
<dbReference type="AlphaFoldDB" id="A0ABD5VAW4"/>
<keyword evidence="1" id="KW-0808">Transferase</keyword>
<organism evidence="1 2">
    <name type="scientific">Halorubellus litoreus</name>
    <dbReference type="NCBI Taxonomy" id="755308"/>
    <lineage>
        <taxon>Archaea</taxon>
        <taxon>Methanobacteriati</taxon>
        <taxon>Methanobacteriota</taxon>
        <taxon>Stenosarchaea group</taxon>
        <taxon>Halobacteria</taxon>
        <taxon>Halobacteriales</taxon>
        <taxon>Halorubellaceae</taxon>
        <taxon>Halorubellus</taxon>
    </lineage>
</organism>
<comment type="caution">
    <text evidence="1">The sequence shown here is derived from an EMBL/GenBank/DDBJ whole genome shotgun (WGS) entry which is preliminary data.</text>
</comment>
<protein>
    <submittedName>
        <fullName evidence="1">ATP-NAD kinase</fullName>
    </submittedName>
</protein>